<dbReference type="KEGG" id="vai:BU251_08930"/>
<dbReference type="Proteomes" id="UP000287243">
    <property type="component" value="Chromosome"/>
</dbReference>
<accession>A0A410P6Z7</accession>
<keyword evidence="2" id="KW-1185">Reference proteome</keyword>
<reference evidence="1 2" key="1">
    <citation type="submission" date="2017-01" db="EMBL/GenBank/DDBJ databases">
        <title>First insights into the biology of 'candidatus Vampirococcus archaeovorus'.</title>
        <authorList>
            <person name="Kizina J."/>
            <person name="Jordan S."/>
            <person name="Stueber K."/>
            <person name="Reinhardt R."/>
            <person name="Harder J."/>
        </authorList>
    </citation>
    <scope>NUCLEOTIDE SEQUENCE [LARGE SCALE GENOMIC DNA]</scope>
    <source>
        <strain evidence="1 2">LiM</strain>
    </source>
</reference>
<organism evidence="1 2">
    <name type="scientific">Velamenicoccus archaeovorus</name>
    <dbReference type="NCBI Taxonomy" id="1930593"/>
    <lineage>
        <taxon>Bacteria</taxon>
        <taxon>Pseudomonadati</taxon>
        <taxon>Candidatus Omnitrophota</taxon>
        <taxon>Candidatus Velamenicoccus</taxon>
    </lineage>
</organism>
<evidence type="ECO:0000313" key="2">
    <source>
        <dbReference type="Proteomes" id="UP000287243"/>
    </source>
</evidence>
<dbReference type="EMBL" id="CP019384">
    <property type="protein sequence ID" value="QAT17838.1"/>
    <property type="molecule type" value="Genomic_DNA"/>
</dbReference>
<dbReference type="AlphaFoldDB" id="A0A410P6Z7"/>
<sequence length="108" mass="11794">MPTDAVGCFLNMGEFAEEITYTTGAGVSKVIAAVVVRYELAPAEENINRSLKKQAEVYIANDATSGIAAVSKADDRITLKDSEGFDREARINDVISRDEGMWHLLVGW</sequence>
<name>A0A410P6Z7_VELA1</name>
<gene>
    <name evidence="1" type="ORF">BU251_08930</name>
</gene>
<evidence type="ECO:0000313" key="1">
    <source>
        <dbReference type="EMBL" id="QAT17838.1"/>
    </source>
</evidence>
<protein>
    <submittedName>
        <fullName evidence="1">Uncharacterized protein</fullName>
    </submittedName>
</protein>
<proteinExistence type="predicted"/>